<evidence type="ECO:0000313" key="14">
    <source>
        <dbReference type="Proteomes" id="UP000240739"/>
    </source>
</evidence>
<keyword evidence="5 10" id="KW-0732">Signal</keyword>
<dbReference type="Pfam" id="PF05425">
    <property type="entry name" value="CopD"/>
    <property type="match status" value="1"/>
</dbReference>
<dbReference type="RefSeq" id="WP_107567259.1">
    <property type="nucleotide sequence ID" value="NZ_PYYB01000001.1"/>
</dbReference>
<feature type="transmembrane region" description="Helical" evidence="9">
    <location>
        <begin position="410"/>
        <end position="431"/>
    </location>
</feature>
<comment type="subcellular location">
    <subcellularLocation>
        <location evidence="1">Cell membrane</location>
        <topology evidence="1">Multi-pass membrane protein</topology>
    </subcellularLocation>
</comment>
<gene>
    <name evidence="13" type="ORF">C7Y72_03725</name>
</gene>
<evidence type="ECO:0000256" key="3">
    <source>
        <dbReference type="ARBA" id="ARBA00022692"/>
    </source>
</evidence>
<feature type="domain" description="Copper resistance protein D" evidence="12">
    <location>
        <begin position="372"/>
        <end position="478"/>
    </location>
</feature>
<dbReference type="PANTHER" id="PTHR34820:SF4">
    <property type="entry name" value="INNER MEMBRANE PROTEIN YEBZ"/>
    <property type="match status" value="1"/>
</dbReference>
<evidence type="ECO:0000256" key="2">
    <source>
        <dbReference type="ARBA" id="ARBA00022475"/>
    </source>
</evidence>
<keyword evidence="14" id="KW-1185">Reference proteome</keyword>
<evidence type="ECO:0000256" key="5">
    <source>
        <dbReference type="ARBA" id="ARBA00022729"/>
    </source>
</evidence>
<keyword evidence="2" id="KW-1003">Cell membrane</keyword>
<dbReference type="GO" id="GO:0046688">
    <property type="term" value="P:response to copper ion"/>
    <property type="evidence" value="ECO:0007669"/>
    <property type="project" value="InterPro"/>
</dbReference>
<evidence type="ECO:0000256" key="1">
    <source>
        <dbReference type="ARBA" id="ARBA00004651"/>
    </source>
</evidence>
<proteinExistence type="predicted"/>
<dbReference type="InterPro" id="IPR007348">
    <property type="entry name" value="CopC_dom"/>
</dbReference>
<dbReference type="InterPro" id="IPR008457">
    <property type="entry name" value="Cu-R_CopD_dom"/>
</dbReference>
<dbReference type="GO" id="GO:0006825">
    <property type="term" value="P:copper ion transport"/>
    <property type="evidence" value="ECO:0007669"/>
    <property type="project" value="InterPro"/>
</dbReference>
<evidence type="ECO:0000256" key="7">
    <source>
        <dbReference type="ARBA" id="ARBA00023008"/>
    </source>
</evidence>
<evidence type="ECO:0000256" key="10">
    <source>
        <dbReference type="SAM" id="SignalP"/>
    </source>
</evidence>
<feature type="transmembrane region" description="Helical" evidence="9">
    <location>
        <begin position="162"/>
        <end position="187"/>
    </location>
</feature>
<dbReference type="PANTHER" id="PTHR34820">
    <property type="entry name" value="INNER MEMBRANE PROTEIN YEBZ"/>
    <property type="match status" value="1"/>
</dbReference>
<evidence type="ECO:0000256" key="8">
    <source>
        <dbReference type="ARBA" id="ARBA00023136"/>
    </source>
</evidence>
<evidence type="ECO:0000259" key="11">
    <source>
        <dbReference type="Pfam" id="PF04234"/>
    </source>
</evidence>
<feature type="transmembrane region" description="Helical" evidence="9">
    <location>
        <begin position="256"/>
        <end position="277"/>
    </location>
</feature>
<dbReference type="SUPFAM" id="SSF81296">
    <property type="entry name" value="E set domains"/>
    <property type="match status" value="1"/>
</dbReference>
<sequence>MSHLRRILALAGVALVAFLALAPAGASAHAFLVGNQPFRDEVFKDGQPSEVVFRFNEPVEASFGAVRVFDTSAKRVDEQEILRPGGDTKKIGVKLKPGLAKGSYTATYRLVSADGHVINGGFVFHLGEPSKSGALAVADLVEGTSAGATTTTVFAAVKALDYLAIALALGGVGFLLLCWLPGLRGVAGGDERWAAASEAYAKRGSTMLLGAVNLGLATALLGILIQGSIVSGQGFFDALQASTVREVLDTRFGTVWGLKLVVWLILGGVLLVTPRTVPVLRPVSLGADGRVLDRPGGLRLALLVAPVTALAFAPALSGHAGTSDPVAVLLPTDVAHVAAMSLWLGGLIALVALVPAATGKLDGGDRARLLSAVLLRFSPVALAAVAVLAVTGTVQAVLHLTSFSQLLDTGFGRAVLVKALLLLVLIGLGALNRQRTLPKLREIAATGGTPGQAGTTLKNTLRAEVGLIVAVLATTGALVGYSPPASYTTPKAVNIEQRVGPLDLNTTVEPATVGSNTMHIYLFDAKTGEPFDDTKSITAQATLKSANVGPLDIALRKSGPGHFTADAFQLTLAGEWEIRIVDRVSEFDEYATTIKVPIR</sequence>
<keyword evidence="3 9" id="KW-0812">Transmembrane</keyword>
<evidence type="ECO:0000256" key="4">
    <source>
        <dbReference type="ARBA" id="ARBA00022723"/>
    </source>
</evidence>
<feature type="signal peptide" evidence="10">
    <location>
        <begin position="1"/>
        <end position="28"/>
    </location>
</feature>
<dbReference type="Proteomes" id="UP000240739">
    <property type="component" value="Unassembled WGS sequence"/>
</dbReference>
<dbReference type="Pfam" id="PF04234">
    <property type="entry name" value="CopC"/>
    <property type="match status" value="1"/>
</dbReference>
<evidence type="ECO:0000313" key="13">
    <source>
        <dbReference type="EMBL" id="PTL58822.1"/>
    </source>
</evidence>
<dbReference type="OrthoDB" id="5242236at2"/>
<reference evidence="13 14" key="1">
    <citation type="submission" date="2018-03" db="EMBL/GenBank/DDBJ databases">
        <title>Aquarubrobacter algicola gen. nov., sp. nov., a novel actinobacterium isolated from shallow eutrophic lake during the end of cyanobacterial harmful algal blooms.</title>
        <authorList>
            <person name="Chun S.J."/>
        </authorList>
    </citation>
    <scope>NUCLEOTIDE SEQUENCE [LARGE SCALE GENOMIC DNA]</scope>
    <source>
        <strain evidence="13 14">Seoho-28</strain>
    </source>
</reference>
<feature type="transmembrane region" description="Helical" evidence="9">
    <location>
        <begin position="208"/>
        <end position="236"/>
    </location>
</feature>
<feature type="transmembrane region" description="Helical" evidence="9">
    <location>
        <begin position="337"/>
        <end position="357"/>
    </location>
</feature>
<dbReference type="Gene3D" id="2.60.40.1220">
    <property type="match status" value="1"/>
</dbReference>
<feature type="domain" description="CopC" evidence="11">
    <location>
        <begin position="29"/>
        <end position="125"/>
    </location>
</feature>
<dbReference type="EMBL" id="PYYB01000001">
    <property type="protein sequence ID" value="PTL58822.1"/>
    <property type="molecule type" value="Genomic_DNA"/>
</dbReference>
<evidence type="ECO:0000256" key="6">
    <source>
        <dbReference type="ARBA" id="ARBA00022989"/>
    </source>
</evidence>
<keyword evidence="6 9" id="KW-1133">Transmembrane helix</keyword>
<feature type="transmembrane region" description="Helical" evidence="9">
    <location>
        <begin position="298"/>
        <end position="317"/>
    </location>
</feature>
<dbReference type="GO" id="GO:0042597">
    <property type="term" value="C:periplasmic space"/>
    <property type="evidence" value="ECO:0007669"/>
    <property type="project" value="InterPro"/>
</dbReference>
<keyword evidence="4" id="KW-0479">Metal-binding</keyword>
<feature type="transmembrane region" description="Helical" evidence="9">
    <location>
        <begin position="369"/>
        <end position="390"/>
    </location>
</feature>
<dbReference type="AlphaFoldDB" id="A0A2T4UHV4"/>
<comment type="caution">
    <text evidence="13">The sequence shown here is derived from an EMBL/GenBank/DDBJ whole genome shotgun (WGS) entry which is preliminary data.</text>
</comment>
<feature type="chain" id="PRO_5038421290" description="Copper transport protein" evidence="10">
    <location>
        <begin position="29"/>
        <end position="599"/>
    </location>
</feature>
<name>A0A2T4UHV4_9ACTN</name>
<dbReference type="GO" id="GO:0005507">
    <property type="term" value="F:copper ion binding"/>
    <property type="evidence" value="ECO:0007669"/>
    <property type="project" value="InterPro"/>
</dbReference>
<keyword evidence="7" id="KW-0186">Copper</keyword>
<protein>
    <recommendedName>
        <fullName evidence="15">Copper transport protein</fullName>
    </recommendedName>
</protein>
<evidence type="ECO:0000259" key="12">
    <source>
        <dbReference type="Pfam" id="PF05425"/>
    </source>
</evidence>
<organism evidence="13 14">
    <name type="scientific">Paraconexibacter algicola</name>
    <dbReference type="NCBI Taxonomy" id="2133960"/>
    <lineage>
        <taxon>Bacteria</taxon>
        <taxon>Bacillati</taxon>
        <taxon>Actinomycetota</taxon>
        <taxon>Thermoleophilia</taxon>
        <taxon>Solirubrobacterales</taxon>
        <taxon>Paraconexibacteraceae</taxon>
        <taxon>Paraconexibacter</taxon>
    </lineage>
</organism>
<evidence type="ECO:0008006" key="15">
    <source>
        <dbReference type="Google" id="ProtNLM"/>
    </source>
</evidence>
<dbReference type="InterPro" id="IPR014756">
    <property type="entry name" value="Ig_E-set"/>
</dbReference>
<evidence type="ECO:0000256" key="9">
    <source>
        <dbReference type="SAM" id="Phobius"/>
    </source>
</evidence>
<keyword evidence="8 9" id="KW-0472">Membrane</keyword>
<dbReference type="InterPro" id="IPR014755">
    <property type="entry name" value="Cu-Rt/internalin_Ig-like"/>
</dbReference>
<dbReference type="GO" id="GO:0005886">
    <property type="term" value="C:plasma membrane"/>
    <property type="evidence" value="ECO:0007669"/>
    <property type="project" value="UniProtKB-SubCell"/>
</dbReference>
<dbReference type="InterPro" id="IPR032694">
    <property type="entry name" value="CopC/D"/>
</dbReference>
<accession>A0A2T4UHV4</accession>